<comment type="caution">
    <text evidence="1">The sequence shown here is derived from an EMBL/GenBank/DDBJ whole genome shotgun (WGS) entry which is preliminary data.</text>
</comment>
<keyword evidence="2" id="KW-1185">Reference proteome</keyword>
<protein>
    <submittedName>
        <fullName evidence="1">Uncharacterized protein</fullName>
    </submittedName>
</protein>
<dbReference type="AlphaFoldDB" id="A0AA40DII1"/>
<dbReference type="RefSeq" id="XP_060289641.1">
    <property type="nucleotide sequence ID" value="XM_060435553.1"/>
</dbReference>
<name>A0AA40DII1_9PEZI</name>
<dbReference type="GeneID" id="85318823"/>
<evidence type="ECO:0000313" key="2">
    <source>
        <dbReference type="Proteomes" id="UP001172101"/>
    </source>
</evidence>
<gene>
    <name evidence="1" type="ORF">B0T26DRAFT_537811</name>
</gene>
<dbReference type="EMBL" id="JAUIRO010000009">
    <property type="protein sequence ID" value="KAK0701977.1"/>
    <property type="molecule type" value="Genomic_DNA"/>
</dbReference>
<sequence length="166" mass="18109">MNAASTVALLEQCLPLTEDRYLRCLFGEPWGPLTMCGALVLLKVHLGSLTRPAAKAYCAQRFLDLHCRHFARQQEQQEQQEPPDAVVLVSASLDGGVEAASAGANQLLTPSSASAYALAHGWLESWYPDLDMDSLDIDMDWGGAGWELPLWYSPDGDRLGQASVHP</sequence>
<reference evidence="1" key="1">
    <citation type="submission" date="2023-06" db="EMBL/GenBank/DDBJ databases">
        <title>Genome-scale phylogeny and comparative genomics of the fungal order Sordariales.</title>
        <authorList>
            <consortium name="Lawrence Berkeley National Laboratory"/>
            <person name="Hensen N."/>
            <person name="Bonometti L."/>
            <person name="Westerberg I."/>
            <person name="Brannstrom I.O."/>
            <person name="Guillou S."/>
            <person name="Cros-Aarteil S."/>
            <person name="Calhoun S."/>
            <person name="Haridas S."/>
            <person name="Kuo A."/>
            <person name="Mondo S."/>
            <person name="Pangilinan J."/>
            <person name="Riley R."/>
            <person name="LaButti K."/>
            <person name="Andreopoulos B."/>
            <person name="Lipzen A."/>
            <person name="Chen C."/>
            <person name="Yanf M."/>
            <person name="Daum C."/>
            <person name="Ng V."/>
            <person name="Clum A."/>
            <person name="Steindorff A."/>
            <person name="Ohm R."/>
            <person name="Martin F."/>
            <person name="Silar P."/>
            <person name="Natvig D."/>
            <person name="Lalanne C."/>
            <person name="Gautier V."/>
            <person name="Ament-velasquez S.L."/>
            <person name="Kruys A."/>
            <person name="Hutchinson M.I."/>
            <person name="Powell A.J."/>
            <person name="Barry K."/>
            <person name="Miller A.N."/>
            <person name="Grigoriev I.V."/>
            <person name="Debuchy R."/>
            <person name="Gladieux P."/>
            <person name="Thoren M.H."/>
            <person name="Johannesson H."/>
        </authorList>
    </citation>
    <scope>NUCLEOTIDE SEQUENCE</scope>
    <source>
        <strain evidence="1">SMH2392-1A</strain>
    </source>
</reference>
<proteinExistence type="predicted"/>
<organism evidence="1 2">
    <name type="scientific">Lasiosphaeria miniovina</name>
    <dbReference type="NCBI Taxonomy" id="1954250"/>
    <lineage>
        <taxon>Eukaryota</taxon>
        <taxon>Fungi</taxon>
        <taxon>Dikarya</taxon>
        <taxon>Ascomycota</taxon>
        <taxon>Pezizomycotina</taxon>
        <taxon>Sordariomycetes</taxon>
        <taxon>Sordariomycetidae</taxon>
        <taxon>Sordariales</taxon>
        <taxon>Lasiosphaeriaceae</taxon>
        <taxon>Lasiosphaeria</taxon>
    </lineage>
</organism>
<dbReference type="Proteomes" id="UP001172101">
    <property type="component" value="Unassembled WGS sequence"/>
</dbReference>
<evidence type="ECO:0000313" key="1">
    <source>
        <dbReference type="EMBL" id="KAK0701977.1"/>
    </source>
</evidence>
<accession>A0AA40DII1</accession>